<sequence>MKKEERTGFGSERSRHVAMKTIFIELKHLLFRLKPDSKWCGGGVQAVAYTQSIDKCSRSSCWSLSDLISPSGQKKVAFDSLLTRRAVRLSMAGSDGV</sequence>
<proteinExistence type="predicted"/>
<name>A0ABR0APC7_9CRUS</name>
<comment type="caution">
    <text evidence="1">The sequence shown here is derived from an EMBL/GenBank/DDBJ whole genome shotgun (WGS) entry which is preliminary data.</text>
</comment>
<evidence type="ECO:0000313" key="2">
    <source>
        <dbReference type="Proteomes" id="UP001234178"/>
    </source>
</evidence>
<accession>A0ABR0APC7</accession>
<dbReference type="Proteomes" id="UP001234178">
    <property type="component" value="Unassembled WGS sequence"/>
</dbReference>
<protein>
    <submittedName>
        <fullName evidence="1">Uncharacterized protein</fullName>
    </submittedName>
</protein>
<evidence type="ECO:0000313" key="1">
    <source>
        <dbReference type="EMBL" id="KAK4026979.1"/>
    </source>
</evidence>
<reference evidence="1 2" key="1">
    <citation type="journal article" date="2023" name="Nucleic Acids Res.">
        <title>The hologenome of Daphnia magna reveals possible DNA methylation and microbiome-mediated evolution of the host genome.</title>
        <authorList>
            <person name="Chaturvedi A."/>
            <person name="Li X."/>
            <person name="Dhandapani V."/>
            <person name="Marshall H."/>
            <person name="Kissane S."/>
            <person name="Cuenca-Cambronero M."/>
            <person name="Asole G."/>
            <person name="Calvet F."/>
            <person name="Ruiz-Romero M."/>
            <person name="Marangio P."/>
            <person name="Guigo R."/>
            <person name="Rago D."/>
            <person name="Mirbahai L."/>
            <person name="Eastwood N."/>
            <person name="Colbourne J.K."/>
            <person name="Zhou J."/>
            <person name="Mallon E."/>
            <person name="Orsini L."/>
        </authorList>
    </citation>
    <scope>NUCLEOTIDE SEQUENCE [LARGE SCALE GENOMIC DNA]</scope>
    <source>
        <strain evidence="1">LRV0_1</strain>
    </source>
</reference>
<keyword evidence="2" id="KW-1185">Reference proteome</keyword>
<dbReference type="EMBL" id="JAOYFB010000038">
    <property type="protein sequence ID" value="KAK4026979.1"/>
    <property type="molecule type" value="Genomic_DNA"/>
</dbReference>
<gene>
    <name evidence="1" type="ORF">OUZ56_016000</name>
</gene>
<organism evidence="1 2">
    <name type="scientific">Daphnia magna</name>
    <dbReference type="NCBI Taxonomy" id="35525"/>
    <lineage>
        <taxon>Eukaryota</taxon>
        <taxon>Metazoa</taxon>
        <taxon>Ecdysozoa</taxon>
        <taxon>Arthropoda</taxon>
        <taxon>Crustacea</taxon>
        <taxon>Branchiopoda</taxon>
        <taxon>Diplostraca</taxon>
        <taxon>Cladocera</taxon>
        <taxon>Anomopoda</taxon>
        <taxon>Daphniidae</taxon>
        <taxon>Daphnia</taxon>
    </lineage>
</organism>